<dbReference type="Gene3D" id="3.30.420.10">
    <property type="entry name" value="Ribonuclease H-like superfamily/Ribonuclease H"/>
    <property type="match status" value="1"/>
</dbReference>
<dbReference type="PANTHER" id="PTHR35004:SF7">
    <property type="entry name" value="INTEGRASE PROTEIN"/>
    <property type="match status" value="1"/>
</dbReference>
<comment type="caution">
    <text evidence="2">The sequence shown here is derived from an EMBL/GenBank/DDBJ whole genome shotgun (WGS) entry which is preliminary data.</text>
</comment>
<dbReference type="InterPro" id="IPR036397">
    <property type="entry name" value="RNaseH_sf"/>
</dbReference>
<keyword evidence="3" id="KW-1185">Reference proteome</keyword>
<dbReference type="PROSITE" id="PS50994">
    <property type="entry name" value="INTEGRASE"/>
    <property type="match status" value="1"/>
</dbReference>
<protein>
    <submittedName>
        <fullName evidence="2">Transposase</fullName>
    </submittedName>
</protein>
<dbReference type="InterPro" id="IPR001584">
    <property type="entry name" value="Integrase_cat-core"/>
</dbReference>
<name>A0ABQ3LLH1_9SPHN</name>
<dbReference type="PANTHER" id="PTHR35004">
    <property type="entry name" value="TRANSPOSASE RV3428C-RELATED"/>
    <property type="match status" value="1"/>
</dbReference>
<gene>
    <name evidence="2" type="ORF">GCM10008023_27200</name>
</gene>
<dbReference type="SUPFAM" id="SSF53098">
    <property type="entry name" value="Ribonuclease H-like"/>
    <property type="match status" value="1"/>
</dbReference>
<organism evidence="2 3">
    <name type="scientific">Sphingomonas glacialis</name>
    <dbReference type="NCBI Taxonomy" id="658225"/>
    <lineage>
        <taxon>Bacteria</taxon>
        <taxon>Pseudomonadati</taxon>
        <taxon>Pseudomonadota</taxon>
        <taxon>Alphaproteobacteria</taxon>
        <taxon>Sphingomonadales</taxon>
        <taxon>Sphingomonadaceae</taxon>
        <taxon>Sphingomonas</taxon>
    </lineage>
</organism>
<dbReference type="EMBL" id="BNAQ01000004">
    <property type="protein sequence ID" value="GHH19901.1"/>
    <property type="molecule type" value="Genomic_DNA"/>
</dbReference>
<accession>A0ABQ3LLH1</accession>
<dbReference type="Proteomes" id="UP000652430">
    <property type="component" value="Unassembled WGS sequence"/>
</dbReference>
<evidence type="ECO:0000259" key="1">
    <source>
        <dbReference type="PROSITE" id="PS50994"/>
    </source>
</evidence>
<feature type="domain" description="Integrase catalytic" evidence="1">
    <location>
        <begin position="125"/>
        <end position="315"/>
    </location>
</feature>
<dbReference type="NCBIfam" id="NF033546">
    <property type="entry name" value="transpos_IS21"/>
    <property type="match status" value="1"/>
</dbReference>
<proteinExistence type="predicted"/>
<dbReference type="InterPro" id="IPR012337">
    <property type="entry name" value="RNaseH-like_sf"/>
</dbReference>
<evidence type="ECO:0000313" key="3">
    <source>
        <dbReference type="Proteomes" id="UP000652430"/>
    </source>
</evidence>
<evidence type="ECO:0000313" key="2">
    <source>
        <dbReference type="EMBL" id="GHH19901.1"/>
    </source>
</evidence>
<reference evidence="3" key="1">
    <citation type="journal article" date="2019" name="Int. J. Syst. Evol. Microbiol.">
        <title>The Global Catalogue of Microorganisms (GCM) 10K type strain sequencing project: providing services to taxonomists for standard genome sequencing and annotation.</title>
        <authorList>
            <consortium name="The Broad Institute Genomics Platform"/>
            <consortium name="The Broad Institute Genome Sequencing Center for Infectious Disease"/>
            <person name="Wu L."/>
            <person name="Ma J."/>
        </authorList>
    </citation>
    <scope>NUCLEOTIDE SEQUENCE [LARGE SCALE GENOMIC DNA]</scope>
    <source>
        <strain evidence="3">CGMCC 1.8957</strain>
    </source>
</reference>
<sequence length="500" mass="56381">MPGRHINDHQMRLYMKFRHSDGVATAAAKAGFSTATGYRIAHDPQLPSQKEAVRGRRRPDPLADIFDAEVVPLLIEAPGLRAVAVFEEMLRRHPDLGTGIRRTLERRIRDWRAVHGEEQEVIFRQTHEPGRMGLSDFTDMADLDVTVAGVRLDHRLYHFCLVWSGFEHAHVILGGESYVALAEGLQNALWALGGSPLDHRSDSLSAAFRNLDADARTDLTRRYDALCEHYGMTPSRNNRGVAHENGSVESAHGHLKKIVRDALLMRGSAAFDNLAAYRRFIDEVIAAKNRRAAARIDAERAHLKLLPDRRTSDYEEVIVTVTSSSGFTLRKVFYTVPSRLIGHRLRVRLYDDRLDVFLGATRLMTLMRGRSAGNGKHGDVVDYRHVIHSLRRKPMALIGIVYREQLFPREAYRRMFDRLLEQLPDRIACRTMVELLALAHERACEAELADILTTDLDASRLPDMAALRRRFAPDPATLPEVVVTLVSLSTYDILLNGVAA</sequence>